<gene>
    <name evidence="3" type="ORF">IIF7_10263</name>
</gene>
<feature type="compositionally biased region" description="Polar residues" evidence="1">
    <location>
        <begin position="50"/>
        <end position="67"/>
    </location>
</feature>
<proteinExistence type="predicted"/>
<keyword evidence="4" id="KW-1185">Reference proteome</keyword>
<dbReference type="EMBL" id="ARYN01000008">
    <property type="protein sequence ID" value="ORL45588.1"/>
    <property type="molecule type" value="Genomic_DNA"/>
</dbReference>
<dbReference type="STRING" id="1185767.IIF7_10263"/>
<comment type="caution">
    <text evidence="3">The sequence shown here is derived from an EMBL/GenBank/DDBJ whole genome shotgun (WGS) entry which is preliminary data.</text>
</comment>
<keyword evidence="2" id="KW-1133">Transmembrane helix</keyword>
<dbReference type="RefSeq" id="WP_084841594.1">
    <property type="nucleotide sequence ID" value="NZ_ARYN01000008.1"/>
</dbReference>
<keyword evidence="2" id="KW-0472">Membrane</keyword>
<feature type="region of interest" description="Disordered" evidence="1">
    <location>
        <begin position="36"/>
        <end position="67"/>
    </location>
</feature>
<evidence type="ECO:0000313" key="4">
    <source>
        <dbReference type="Proteomes" id="UP000192746"/>
    </source>
</evidence>
<organism evidence="3 4">
    <name type="scientific">Zunongwangia atlantica 22II14-10F7</name>
    <dbReference type="NCBI Taxonomy" id="1185767"/>
    <lineage>
        <taxon>Bacteria</taxon>
        <taxon>Pseudomonadati</taxon>
        <taxon>Bacteroidota</taxon>
        <taxon>Flavobacteriia</taxon>
        <taxon>Flavobacteriales</taxon>
        <taxon>Flavobacteriaceae</taxon>
        <taxon>Zunongwangia</taxon>
    </lineage>
</organism>
<evidence type="ECO:0000256" key="2">
    <source>
        <dbReference type="SAM" id="Phobius"/>
    </source>
</evidence>
<name>A0A1Y1T3H3_9FLAO</name>
<dbReference type="OrthoDB" id="952668at2"/>
<dbReference type="AlphaFoldDB" id="A0A1Y1T3H3"/>
<feature type="transmembrane region" description="Helical" evidence="2">
    <location>
        <begin position="12"/>
        <end position="32"/>
    </location>
</feature>
<reference evidence="3 4" key="1">
    <citation type="submission" date="2013-04" db="EMBL/GenBank/DDBJ databases">
        <title>Zunongwangia sp. 22II14-10F7 Genome Sequencing.</title>
        <authorList>
            <person name="Lai Q."/>
            <person name="Shao Z."/>
        </authorList>
    </citation>
    <scope>NUCLEOTIDE SEQUENCE [LARGE SCALE GENOMIC DNA]</scope>
    <source>
        <strain evidence="3 4">22II14-10F7</strain>
    </source>
</reference>
<dbReference type="Proteomes" id="UP000192746">
    <property type="component" value="Unassembled WGS sequence"/>
</dbReference>
<accession>A0A1Y1T3H3</accession>
<sequence>MAEIRIEKKKQIWPWIIVIIVVGVLAFLYFYGSAQSDNTEDNSSLEEIGQSETQTSSASSNKVIFEF</sequence>
<keyword evidence="2" id="KW-0812">Transmembrane</keyword>
<evidence type="ECO:0000313" key="3">
    <source>
        <dbReference type="EMBL" id="ORL45588.1"/>
    </source>
</evidence>
<evidence type="ECO:0000256" key="1">
    <source>
        <dbReference type="SAM" id="MobiDB-lite"/>
    </source>
</evidence>
<protein>
    <submittedName>
        <fullName evidence="3">Uncharacterized protein</fullName>
    </submittedName>
</protein>